<accession>A0AA38GR18</accession>
<gene>
    <name evidence="1" type="ORF">KI387_000047</name>
</gene>
<comment type="caution">
    <text evidence="1">The sequence shown here is derived from an EMBL/GenBank/DDBJ whole genome shotgun (WGS) entry which is preliminary data.</text>
</comment>
<protein>
    <submittedName>
        <fullName evidence="1">Uncharacterized protein</fullName>
    </submittedName>
</protein>
<evidence type="ECO:0000313" key="2">
    <source>
        <dbReference type="Proteomes" id="UP000824469"/>
    </source>
</evidence>
<feature type="non-terminal residue" evidence="1">
    <location>
        <position position="84"/>
    </location>
</feature>
<organism evidence="1 2">
    <name type="scientific">Taxus chinensis</name>
    <name type="common">Chinese yew</name>
    <name type="synonym">Taxus wallichiana var. chinensis</name>
    <dbReference type="NCBI Taxonomy" id="29808"/>
    <lineage>
        <taxon>Eukaryota</taxon>
        <taxon>Viridiplantae</taxon>
        <taxon>Streptophyta</taxon>
        <taxon>Embryophyta</taxon>
        <taxon>Tracheophyta</taxon>
        <taxon>Spermatophyta</taxon>
        <taxon>Pinopsida</taxon>
        <taxon>Pinidae</taxon>
        <taxon>Conifers II</taxon>
        <taxon>Cupressales</taxon>
        <taxon>Taxaceae</taxon>
        <taxon>Taxus</taxon>
    </lineage>
</organism>
<reference evidence="1 2" key="1">
    <citation type="journal article" date="2021" name="Nat. Plants">
        <title>The Taxus genome provides insights into paclitaxel biosynthesis.</title>
        <authorList>
            <person name="Xiong X."/>
            <person name="Gou J."/>
            <person name="Liao Q."/>
            <person name="Li Y."/>
            <person name="Zhou Q."/>
            <person name="Bi G."/>
            <person name="Li C."/>
            <person name="Du R."/>
            <person name="Wang X."/>
            <person name="Sun T."/>
            <person name="Guo L."/>
            <person name="Liang H."/>
            <person name="Lu P."/>
            <person name="Wu Y."/>
            <person name="Zhang Z."/>
            <person name="Ro D.K."/>
            <person name="Shang Y."/>
            <person name="Huang S."/>
            <person name="Yan J."/>
        </authorList>
    </citation>
    <scope>NUCLEOTIDE SEQUENCE [LARGE SCALE GENOMIC DNA]</scope>
    <source>
        <strain evidence="1">Ta-2019</strain>
    </source>
</reference>
<dbReference type="EMBL" id="JAHRHJ020000001">
    <property type="protein sequence ID" value="KAH9327939.1"/>
    <property type="molecule type" value="Genomic_DNA"/>
</dbReference>
<name>A0AA38GR18_TAXCH</name>
<proteinExistence type="predicted"/>
<feature type="non-terminal residue" evidence="1">
    <location>
        <position position="1"/>
    </location>
</feature>
<keyword evidence="2" id="KW-1185">Reference proteome</keyword>
<sequence>CKFGHWRVGQGSGIYIYLKPKLQNGKYLENEFKLLGLPKGKHIMGTLEEEDILPVEEEELHEDIGVLEHWGRRHPTDEKEIAHE</sequence>
<evidence type="ECO:0000313" key="1">
    <source>
        <dbReference type="EMBL" id="KAH9327939.1"/>
    </source>
</evidence>
<dbReference type="Proteomes" id="UP000824469">
    <property type="component" value="Unassembled WGS sequence"/>
</dbReference>
<dbReference type="AlphaFoldDB" id="A0AA38GR18"/>